<evidence type="ECO:0000313" key="11">
    <source>
        <dbReference type="Proteomes" id="UP000515123"/>
    </source>
</evidence>
<dbReference type="GO" id="GO:0016787">
    <property type="term" value="F:hydrolase activity"/>
    <property type="evidence" value="ECO:0007669"/>
    <property type="project" value="UniProtKB-KW"/>
</dbReference>
<evidence type="ECO:0000256" key="4">
    <source>
        <dbReference type="ARBA" id="ARBA00022722"/>
    </source>
</evidence>
<dbReference type="Pfam" id="PF13359">
    <property type="entry name" value="DDE_Tnp_4"/>
    <property type="match status" value="1"/>
</dbReference>
<evidence type="ECO:0000256" key="2">
    <source>
        <dbReference type="ARBA" id="ARBA00004123"/>
    </source>
</evidence>
<dbReference type="Pfam" id="PF26138">
    <property type="entry name" value="DUF8040"/>
    <property type="match status" value="1"/>
</dbReference>
<comment type="similarity">
    <text evidence="3">Belongs to the HARBI1 family.</text>
</comment>
<dbReference type="GO" id="GO:0004518">
    <property type="term" value="F:nuclease activity"/>
    <property type="evidence" value="ECO:0007669"/>
    <property type="project" value="UniProtKB-KW"/>
</dbReference>
<dbReference type="Proteomes" id="UP000515123">
    <property type="component" value="Linkage group 15"/>
</dbReference>
<organism evidence="11 12">
    <name type="scientific">Ananas comosus</name>
    <name type="common">Pineapple</name>
    <name type="synonym">Ananas ananas</name>
    <dbReference type="NCBI Taxonomy" id="4615"/>
    <lineage>
        <taxon>Eukaryota</taxon>
        <taxon>Viridiplantae</taxon>
        <taxon>Streptophyta</taxon>
        <taxon>Embryophyta</taxon>
        <taxon>Tracheophyta</taxon>
        <taxon>Spermatophyta</taxon>
        <taxon>Magnoliopsida</taxon>
        <taxon>Liliopsida</taxon>
        <taxon>Poales</taxon>
        <taxon>Bromeliaceae</taxon>
        <taxon>Bromelioideae</taxon>
        <taxon>Ananas</taxon>
    </lineage>
</organism>
<reference evidence="11" key="1">
    <citation type="journal article" date="2015" name="Nat. Genet.">
        <title>The pineapple genome and the evolution of CAM photosynthesis.</title>
        <authorList>
            <person name="Ming R."/>
            <person name="VanBuren R."/>
            <person name="Wai C.M."/>
            <person name="Tang H."/>
            <person name="Schatz M.C."/>
            <person name="Bowers J.E."/>
            <person name="Lyons E."/>
            <person name="Wang M.L."/>
            <person name="Chen J."/>
            <person name="Biggers E."/>
            <person name="Zhang J."/>
            <person name="Huang L."/>
            <person name="Zhang L."/>
            <person name="Miao W."/>
            <person name="Zhang J."/>
            <person name="Ye Z."/>
            <person name="Miao C."/>
            <person name="Lin Z."/>
            <person name="Wang H."/>
            <person name="Zhou H."/>
            <person name="Yim W.C."/>
            <person name="Priest H.D."/>
            <person name="Zheng C."/>
            <person name="Woodhouse M."/>
            <person name="Edger P.P."/>
            <person name="Guyot R."/>
            <person name="Guo H.B."/>
            <person name="Guo H."/>
            <person name="Zheng G."/>
            <person name="Singh R."/>
            <person name="Sharma A."/>
            <person name="Min X."/>
            <person name="Zheng Y."/>
            <person name="Lee H."/>
            <person name="Gurtowski J."/>
            <person name="Sedlazeck F.J."/>
            <person name="Harkess A."/>
            <person name="McKain M.R."/>
            <person name="Liao Z."/>
            <person name="Fang J."/>
            <person name="Liu J."/>
            <person name="Zhang X."/>
            <person name="Zhang Q."/>
            <person name="Hu W."/>
            <person name="Qin Y."/>
            <person name="Wang K."/>
            <person name="Chen L.Y."/>
            <person name="Shirley N."/>
            <person name="Lin Y.R."/>
            <person name="Liu L.Y."/>
            <person name="Hernandez A.G."/>
            <person name="Wright C.L."/>
            <person name="Bulone V."/>
            <person name="Tuskan G.A."/>
            <person name="Heath K."/>
            <person name="Zee F."/>
            <person name="Moore P.H."/>
            <person name="Sunkar R."/>
            <person name="Leebens-Mack J.H."/>
            <person name="Mockler T."/>
            <person name="Bennetzen J.L."/>
            <person name="Freeling M."/>
            <person name="Sankoff D."/>
            <person name="Paterson A.H."/>
            <person name="Zhu X."/>
            <person name="Yang X."/>
            <person name="Smith J.A."/>
            <person name="Cushman J.C."/>
            <person name="Paull R.E."/>
            <person name="Yu Q."/>
        </authorList>
    </citation>
    <scope>NUCLEOTIDE SEQUENCE [LARGE SCALE GENOMIC DNA]</scope>
    <source>
        <strain evidence="11">cv. F153</strain>
    </source>
</reference>
<dbReference type="PANTHER" id="PTHR22930">
    <property type="match status" value="1"/>
</dbReference>
<evidence type="ECO:0000313" key="12">
    <source>
        <dbReference type="RefSeq" id="XP_020104071.1"/>
    </source>
</evidence>
<dbReference type="RefSeq" id="XP_020104071.1">
    <property type="nucleotide sequence ID" value="XM_020248482.1"/>
</dbReference>
<evidence type="ECO:0000256" key="5">
    <source>
        <dbReference type="ARBA" id="ARBA00022723"/>
    </source>
</evidence>
<feature type="compositionally biased region" description="Polar residues" evidence="8">
    <location>
        <begin position="27"/>
        <end position="37"/>
    </location>
</feature>
<feature type="domain" description="DDE Tnp4" evidence="9">
    <location>
        <begin position="275"/>
        <end position="331"/>
    </location>
</feature>
<evidence type="ECO:0000256" key="1">
    <source>
        <dbReference type="ARBA" id="ARBA00001968"/>
    </source>
</evidence>
<evidence type="ECO:0000256" key="7">
    <source>
        <dbReference type="ARBA" id="ARBA00023242"/>
    </source>
</evidence>
<reference evidence="12" key="2">
    <citation type="submission" date="2025-08" db="UniProtKB">
        <authorList>
            <consortium name="RefSeq"/>
        </authorList>
    </citation>
    <scope>IDENTIFICATION</scope>
    <source>
        <tissue evidence="12">Leaf</tissue>
    </source>
</reference>
<name>A0A6P5G654_ANACO</name>
<comment type="subcellular location">
    <subcellularLocation>
        <location evidence="2">Nucleus</location>
    </subcellularLocation>
</comment>
<gene>
    <name evidence="12" type="primary">LOC109721063</name>
</gene>
<feature type="compositionally biased region" description="Acidic residues" evidence="8">
    <location>
        <begin position="96"/>
        <end position="107"/>
    </location>
</feature>
<dbReference type="InterPro" id="IPR058353">
    <property type="entry name" value="DUF8040"/>
</dbReference>
<dbReference type="GO" id="GO:0005634">
    <property type="term" value="C:nucleus"/>
    <property type="evidence" value="ECO:0007669"/>
    <property type="project" value="UniProtKB-SubCell"/>
</dbReference>
<proteinExistence type="inferred from homology"/>
<keyword evidence="6" id="KW-0378">Hydrolase</keyword>
<keyword evidence="4" id="KW-0540">Nuclease</keyword>
<dbReference type="AlphaFoldDB" id="A0A6P5G654"/>
<feature type="domain" description="DUF8040" evidence="10">
    <location>
        <begin position="143"/>
        <end position="237"/>
    </location>
</feature>
<dbReference type="GO" id="GO:0046872">
    <property type="term" value="F:metal ion binding"/>
    <property type="evidence" value="ECO:0007669"/>
    <property type="project" value="UniProtKB-KW"/>
</dbReference>
<keyword evidence="7" id="KW-0539">Nucleus</keyword>
<sequence>MGYITEGIPRGRDRGCGRGCGGRSSGFNNKNGKGSVTGQEKKKTLLIWTNQLKASGKIKLPWKRYNRVAMGDGCVHDMHGRGTIAMSSNTTSDSNSIEDESDSEDESNCEVDKIRKFYMTATVGVAICANYYAKYLMKQNPRTSTLSGWQWVQETLRTPGESYRMLRMESEVFKRLALLLTNNYGLQSTRAMHAEEALAIFLLVCGHNETNRNIQNRFKHSGETISRKFNEVLDSLVRFSVDIIKPLDPSFTTTPPQIRNNVRFWPHFEGAIGAIDGTLIRAVIPKEDQIPYIGRKPYPMQNIMAVCDFNMVFTFVVAGWPGATHDARIFTTTLNNYGHIFPHPPEG</sequence>
<evidence type="ECO:0000256" key="6">
    <source>
        <dbReference type="ARBA" id="ARBA00022801"/>
    </source>
</evidence>
<feature type="region of interest" description="Disordered" evidence="8">
    <location>
        <begin position="14"/>
        <end position="37"/>
    </location>
</feature>
<dbReference type="OrthoDB" id="636868at2759"/>
<feature type="region of interest" description="Disordered" evidence="8">
    <location>
        <begin position="81"/>
        <end position="107"/>
    </location>
</feature>
<evidence type="ECO:0000256" key="8">
    <source>
        <dbReference type="SAM" id="MobiDB-lite"/>
    </source>
</evidence>
<protein>
    <submittedName>
        <fullName evidence="12">Uncharacterized protein LOC109721063</fullName>
    </submittedName>
</protein>
<dbReference type="GeneID" id="109721063"/>
<dbReference type="InterPro" id="IPR027806">
    <property type="entry name" value="HARBI1_dom"/>
</dbReference>
<evidence type="ECO:0000259" key="10">
    <source>
        <dbReference type="Pfam" id="PF26138"/>
    </source>
</evidence>
<evidence type="ECO:0000259" key="9">
    <source>
        <dbReference type="Pfam" id="PF13359"/>
    </source>
</evidence>
<evidence type="ECO:0000256" key="3">
    <source>
        <dbReference type="ARBA" id="ARBA00006958"/>
    </source>
</evidence>
<keyword evidence="5" id="KW-0479">Metal-binding</keyword>
<comment type="cofactor">
    <cofactor evidence="1">
        <name>a divalent metal cation</name>
        <dbReference type="ChEBI" id="CHEBI:60240"/>
    </cofactor>
</comment>
<dbReference type="PANTHER" id="PTHR22930:SF221">
    <property type="entry name" value="NUCLEASE HARBI1"/>
    <property type="match status" value="1"/>
</dbReference>
<accession>A0A6P5G654</accession>
<dbReference type="InterPro" id="IPR045249">
    <property type="entry name" value="HARBI1-like"/>
</dbReference>
<keyword evidence="11" id="KW-1185">Reference proteome</keyword>